<evidence type="ECO:0000256" key="1">
    <source>
        <dbReference type="ARBA" id="ARBA00023015"/>
    </source>
</evidence>
<proteinExistence type="predicted"/>
<name>A0A2N6CSW7_9GAMM</name>
<protein>
    <submittedName>
        <fullName evidence="6">TetR/AcrR family transcriptional regulator</fullName>
    </submittedName>
</protein>
<dbReference type="PRINTS" id="PR00455">
    <property type="entry name" value="HTHTETR"/>
</dbReference>
<dbReference type="Gene3D" id="1.10.357.10">
    <property type="entry name" value="Tetracycline Repressor, domain 2"/>
    <property type="match status" value="1"/>
</dbReference>
<dbReference type="Pfam" id="PF00440">
    <property type="entry name" value="TetR_N"/>
    <property type="match status" value="1"/>
</dbReference>
<dbReference type="PANTHER" id="PTHR30055:SF234">
    <property type="entry name" value="HTH-TYPE TRANSCRIPTIONAL REGULATOR BETI"/>
    <property type="match status" value="1"/>
</dbReference>
<evidence type="ECO:0000259" key="5">
    <source>
        <dbReference type="PROSITE" id="PS50977"/>
    </source>
</evidence>
<dbReference type="Proteomes" id="UP000235015">
    <property type="component" value="Unassembled WGS sequence"/>
</dbReference>
<dbReference type="PANTHER" id="PTHR30055">
    <property type="entry name" value="HTH-TYPE TRANSCRIPTIONAL REGULATOR RUTR"/>
    <property type="match status" value="1"/>
</dbReference>
<accession>A0A2N6CSW7</accession>
<dbReference type="GO" id="GO:0003700">
    <property type="term" value="F:DNA-binding transcription factor activity"/>
    <property type="evidence" value="ECO:0007669"/>
    <property type="project" value="TreeGrafter"/>
</dbReference>
<dbReference type="PROSITE" id="PS50977">
    <property type="entry name" value="HTH_TETR_2"/>
    <property type="match status" value="1"/>
</dbReference>
<dbReference type="SUPFAM" id="SSF48498">
    <property type="entry name" value="Tetracyclin repressor-like, C-terminal domain"/>
    <property type="match status" value="1"/>
</dbReference>
<dbReference type="InterPro" id="IPR050109">
    <property type="entry name" value="HTH-type_TetR-like_transc_reg"/>
</dbReference>
<dbReference type="InterPro" id="IPR036271">
    <property type="entry name" value="Tet_transcr_reg_TetR-rel_C_sf"/>
</dbReference>
<evidence type="ECO:0000313" key="6">
    <source>
        <dbReference type="EMBL" id="PLX60184.1"/>
    </source>
</evidence>
<dbReference type="GO" id="GO:0000976">
    <property type="term" value="F:transcription cis-regulatory region binding"/>
    <property type="evidence" value="ECO:0007669"/>
    <property type="project" value="TreeGrafter"/>
</dbReference>
<evidence type="ECO:0000256" key="3">
    <source>
        <dbReference type="ARBA" id="ARBA00023163"/>
    </source>
</evidence>
<comment type="caution">
    <text evidence="6">The sequence shown here is derived from an EMBL/GenBank/DDBJ whole genome shotgun (WGS) entry which is preliminary data.</text>
</comment>
<keyword evidence="2 4" id="KW-0238">DNA-binding</keyword>
<dbReference type="AlphaFoldDB" id="A0A2N6CSW7"/>
<dbReference type="STRING" id="1111735.GCA_000428045_03626"/>
<evidence type="ECO:0000313" key="7">
    <source>
        <dbReference type="Proteomes" id="UP000235015"/>
    </source>
</evidence>
<keyword evidence="3" id="KW-0804">Transcription</keyword>
<reference evidence="6 7" key="1">
    <citation type="submission" date="2017-11" db="EMBL/GenBank/DDBJ databases">
        <title>Genome-resolved metagenomics identifies genetic mobility, metabolic interactions, and unexpected diversity in perchlorate-reducing communities.</title>
        <authorList>
            <person name="Barnum T.P."/>
            <person name="Figueroa I.A."/>
            <person name="Carlstrom C.I."/>
            <person name="Lucas L.N."/>
            <person name="Engelbrektson A.L."/>
            <person name="Coates J.D."/>
        </authorList>
    </citation>
    <scope>NUCLEOTIDE SEQUENCE [LARGE SCALE GENOMIC DNA]</scope>
    <source>
        <strain evidence="6">BM301</strain>
    </source>
</reference>
<feature type="domain" description="HTH tetR-type" evidence="5">
    <location>
        <begin position="12"/>
        <end position="72"/>
    </location>
</feature>
<organism evidence="6 7">
    <name type="scientific">Sedimenticola selenatireducens</name>
    <dbReference type="NCBI Taxonomy" id="191960"/>
    <lineage>
        <taxon>Bacteria</taxon>
        <taxon>Pseudomonadati</taxon>
        <taxon>Pseudomonadota</taxon>
        <taxon>Gammaproteobacteria</taxon>
        <taxon>Chromatiales</taxon>
        <taxon>Sedimenticolaceae</taxon>
        <taxon>Sedimenticola</taxon>
    </lineage>
</organism>
<dbReference type="RefSeq" id="WP_273440685.1">
    <property type="nucleotide sequence ID" value="NZ_PKUN01000027.1"/>
</dbReference>
<dbReference type="EMBL" id="PKUN01000027">
    <property type="protein sequence ID" value="PLX60184.1"/>
    <property type="molecule type" value="Genomic_DNA"/>
</dbReference>
<dbReference type="SUPFAM" id="SSF46689">
    <property type="entry name" value="Homeodomain-like"/>
    <property type="match status" value="1"/>
</dbReference>
<dbReference type="InterPro" id="IPR009057">
    <property type="entry name" value="Homeodomain-like_sf"/>
</dbReference>
<dbReference type="InterPro" id="IPR001647">
    <property type="entry name" value="HTH_TetR"/>
</dbReference>
<sequence>MSPRIVNTERLLAREQELIETALSIMEQDGTAGLTMDKVVARVPYSKGTVYNHFCSREDLLTGICNAGMASLAELFTRAAAFQGTTRERLLAIHCAYLLHALLDPTRFMLVISAKTANLIERTSERRLTAHYELEGRLMGPMLKLVDEAIATGELTLAPHLSRRQIVFTNWAGSFGAISLLISSQDKCSCRDALDTQTEVFNHANLLLDGMLWQPLAREWDYDSTLKRIRTEILPRESALIDKLGEDVQCQEKMSNLKTGG</sequence>
<feature type="DNA-binding region" description="H-T-H motif" evidence="4">
    <location>
        <begin position="35"/>
        <end position="54"/>
    </location>
</feature>
<evidence type="ECO:0000256" key="4">
    <source>
        <dbReference type="PROSITE-ProRule" id="PRU00335"/>
    </source>
</evidence>
<evidence type="ECO:0000256" key="2">
    <source>
        <dbReference type="ARBA" id="ARBA00023125"/>
    </source>
</evidence>
<gene>
    <name evidence="6" type="ORF">C0630_16810</name>
</gene>
<keyword evidence="1" id="KW-0805">Transcription regulation</keyword>